<evidence type="ECO:0000259" key="4">
    <source>
        <dbReference type="Pfam" id="PF00171"/>
    </source>
</evidence>
<dbReference type="Gene3D" id="3.40.309.10">
    <property type="entry name" value="Aldehyde Dehydrogenase, Chain A, domain 2"/>
    <property type="match status" value="1"/>
</dbReference>
<dbReference type="GO" id="GO:0005737">
    <property type="term" value="C:cytoplasm"/>
    <property type="evidence" value="ECO:0007669"/>
    <property type="project" value="TreeGrafter"/>
</dbReference>
<dbReference type="PANTHER" id="PTHR43570">
    <property type="entry name" value="ALDEHYDE DEHYDROGENASE"/>
    <property type="match status" value="1"/>
</dbReference>
<comment type="similarity">
    <text evidence="1">Belongs to the aldehyde dehydrogenase family.</text>
</comment>
<dbReference type="SUPFAM" id="SSF53720">
    <property type="entry name" value="ALDH-like"/>
    <property type="match status" value="1"/>
</dbReference>
<dbReference type="EMBL" id="CAJFCV020000004">
    <property type="protein sequence ID" value="CAG9114068.1"/>
    <property type="molecule type" value="Genomic_DNA"/>
</dbReference>
<feature type="domain" description="Aldehyde dehydrogenase" evidence="4">
    <location>
        <begin position="26"/>
        <end position="414"/>
    </location>
</feature>
<keyword evidence="2" id="KW-0560">Oxidoreductase</keyword>
<dbReference type="InterPro" id="IPR016163">
    <property type="entry name" value="Ald_DH_C"/>
</dbReference>
<name>A0A7I8XD51_BURXY</name>
<dbReference type="AlphaFoldDB" id="A0A7I8XD51"/>
<dbReference type="InterPro" id="IPR015590">
    <property type="entry name" value="Aldehyde_DH_dom"/>
</dbReference>
<dbReference type="InterPro" id="IPR016161">
    <property type="entry name" value="Ald_DH/histidinol_DH"/>
</dbReference>
<evidence type="ECO:0000256" key="1">
    <source>
        <dbReference type="ARBA" id="ARBA00009986"/>
    </source>
</evidence>
<gene>
    <name evidence="5" type="ORF">BXYJ_LOCUS8356</name>
</gene>
<dbReference type="Proteomes" id="UP000582659">
    <property type="component" value="Unassembled WGS sequence"/>
</dbReference>
<dbReference type="InterPro" id="IPR012394">
    <property type="entry name" value="Aldehyde_DH_NAD(P)"/>
</dbReference>
<protein>
    <submittedName>
        <fullName evidence="5">(pine wood nematode) hypothetical protein</fullName>
    </submittedName>
</protein>
<dbReference type="OrthoDB" id="440325at2759"/>
<dbReference type="GO" id="GO:0004029">
    <property type="term" value="F:aldehyde dehydrogenase (NAD+) activity"/>
    <property type="evidence" value="ECO:0007669"/>
    <property type="project" value="TreeGrafter"/>
</dbReference>
<sequence length="450" mass="50614">MGQLQSLVEDDVVSCDDPEHEPTKSEIRQEETHRLVECQKDLFKTGKTFPIEYRLSLLNKLRCLFETNIKEFSQALAEDLKCSRDVLEKTHFKCVENEFKVVFDRLNELKQASNSSEIIFEPAGSVLILGTFTYPITACIIPAMAALAAGNVVVIKPSELAPKTAAALSETFAEAFEEDQLAVIPGDQWTAKELLNEAWDHILFVGPHRVAKFVLSAAAQRLTPVTVELLGKSAVLVLPSADLNAVAKDIVQNKWNANGELLHAIDYAICYSEEDVHSLVAALSHEAVAVFGENPEESANFKRVLNHQMFDKIQNVLTKTEGDLLWNPPVGFDSRTEYYIAPYVYKVDEDDVLLKEEILGPILPILLVESTQDSIDFINKYGEKPSNVRIYGSDQERLDKLQRQIRAERVTVVNGEKVVKYVEQNTMTTPTLQAADLFERFSRRKRISIE</sequence>
<evidence type="ECO:0000256" key="2">
    <source>
        <dbReference type="ARBA" id="ARBA00023002"/>
    </source>
</evidence>
<dbReference type="EMBL" id="CAJFDI010000004">
    <property type="protein sequence ID" value="CAD5225062.1"/>
    <property type="molecule type" value="Genomic_DNA"/>
</dbReference>
<dbReference type="Pfam" id="PF00171">
    <property type="entry name" value="Aldedh"/>
    <property type="match status" value="1"/>
</dbReference>
<dbReference type="Gene3D" id="3.40.605.10">
    <property type="entry name" value="Aldehyde Dehydrogenase, Chain A, domain 1"/>
    <property type="match status" value="1"/>
</dbReference>
<reference evidence="5" key="1">
    <citation type="submission" date="2020-09" db="EMBL/GenBank/DDBJ databases">
        <authorList>
            <person name="Kikuchi T."/>
        </authorList>
    </citation>
    <scope>NUCLEOTIDE SEQUENCE</scope>
    <source>
        <strain evidence="5">Ka4C1</strain>
    </source>
</reference>
<feature type="region of interest" description="Disordered" evidence="3">
    <location>
        <begin position="1"/>
        <end position="28"/>
    </location>
</feature>
<comment type="caution">
    <text evidence="5">The sequence shown here is derived from an EMBL/GenBank/DDBJ whole genome shotgun (WGS) entry which is preliminary data.</text>
</comment>
<dbReference type="PANTHER" id="PTHR43570:SF16">
    <property type="entry name" value="ALDEHYDE DEHYDROGENASE TYPE III, ISOFORM Q"/>
    <property type="match status" value="1"/>
</dbReference>
<evidence type="ECO:0000313" key="6">
    <source>
        <dbReference type="Proteomes" id="UP000659654"/>
    </source>
</evidence>
<accession>A0A7I8XD51</accession>
<proteinExistence type="inferred from homology"/>
<dbReference type="SMR" id="A0A7I8XD51"/>
<organism evidence="5 6">
    <name type="scientific">Bursaphelenchus xylophilus</name>
    <name type="common">Pinewood nematode worm</name>
    <name type="synonym">Aphelenchoides xylophilus</name>
    <dbReference type="NCBI Taxonomy" id="6326"/>
    <lineage>
        <taxon>Eukaryota</taxon>
        <taxon>Metazoa</taxon>
        <taxon>Ecdysozoa</taxon>
        <taxon>Nematoda</taxon>
        <taxon>Chromadorea</taxon>
        <taxon>Rhabditida</taxon>
        <taxon>Tylenchina</taxon>
        <taxon>Tylenchomorpha</taxon>
        <taxon>Aphelenchoidea</taxon>
        <taxon>Aphelenchoididae</taxon>
        <taxon>Bursaphelenchus</taxon>
    </lineage>
</organism>
<evidence type="ECO:0000313" key="5">
    <source>
        <dbReference type="EMBL" id="CAD5225062.1"/>
    </source>
</evidence>
<keyword evidence="6" id="KW-1185">Reference proteome</keyword>
<evidence type="ECO:0000256" key="3">
    <source>
        <dbReference type="SAM" id="MobiDB-lite"/>
    </source>
</evidence>
<dbReference type="InterPro" id="IPR016162">
    <property type="entry name" value="Ald_DH_N"/>
</dbReference>
<dbReference type="GO" id="GO:0006081">
    <property type="term" value="P:aldehyde metabolic process"/>
    <property type="evidence" value="ECO:0007669"/>
    <property type="project" value="InterPro"/>
</dbReference>
<dbReference type="Proteomes" id="UP000659654">
    <property type="component" value="Unassembled WGS sequence"/>
</dbReference>
<feature type="compositionally biased region" description="Acidic residues" evidence="3">
    <location>
        <begin position="8"/>
        <end position="19"/>
    </location>
</feature>